<keyword evidence="1" id="KW-0489">Methyltransferase</keyword>
<keyword evidence="1" id="KW-0808">Transferase</keyword>
<accession>A0A0M1NKG7</accession>
<dbReference type="Gene3D" id="3.40.50.150">
    <property type="entry name" value="Vaccinia Virus protein VP39"/>
    <property type="match status" value="1"/>
</dbReference>
<dbReference type="PATRIC" id="fig|1705565.3.peg.5673"/>
<dbReference type="RefSeq" id="WP_054403975.1">
    <property type="nucleotide sequence ID" value="NZ_LIUT01000003.1"/>
</dbReference>
<protein>
    <submittedName>
        <fullName evidence="1">SAM-dependent methyltransferase</fullName>
    </submittedName>
</protein>
<organism evidence="1 2">
    <name type="scientific">Paenibacillus solani</name>
    <dbReference type="NCBI Taxonomy" id="1705565"/>
    <lineage>
        <taxon>Bacteria</taxon>
        <taxon>Bacillati</taxon>
        <taxon>Bacillota</taxon>
        <taxon>Bacilli</taxon>
        <taxon>Bacillales</taxon>
        <taxon>Paenibacillaceae</taxon>
        <taxon>Paenibacillus</taxon>
    </lineage>
</organism>
<name>A0A0M1NKG7_9BACL</name>
<reference evidence="2" key="1">
    <citation type="submission" date="2015-08" db="EMBL/GenBank/DDBJ databases">
        <title>Genome sequencing project for genomic taxonomy and phylogenomics of Bacillus-like bacteria.</title>
        <authorList>
            <person name="Liu B."/>
            <person name="Wang J."/>
            <person name="Zhu Y."/>
            <person name="Liu G."/>
            <person name="Chen Q."/>
            <person name="Chen Z."/>
            <person name="Lan J."/>
            <person name="Che J."/>
            <person name="Ge C."/>
            <person name="Shi H."/>
            <person name="Pan Z."/>
            <person name="Liu X."/>
        </authorList>
    </citation>
    <scope>NUCLEOTIDE SEQUENCE [LARGE SCALE GENOMIC DNA]</scope>
    <source>
        <strain evidence="2">FJAT-22460</strain>
    </source>
</reference>
<dbReference type="Pfam" id="PF06962">
    <property type="entry name" value="rRNA_methylase"/>
    <property type="match status" value="1"/>
</dbReference>
<dbReference type="PANTHER" id="PTHR35276:SF1">
    <property type="entry name" value="TRNA (MNM(5)S(2)U34)-METHYLTRANSFERASE, CHLOROPLASTIC"/>
    <property type="match status" value="1"/>
</dbReference>
<sequence>MGFLSVLSFAHKLVSERLRPGDTAVDATAGTGADTLFLAKTIGTKGHVHAFDIQEQALVLTRDRLTKESPGTLGGITLHHQSHALMKSCIPEHDHGHVGAIMFNLGYLPVDSSDKQIMTETASTLEALEAAIELLRPGGIVTIVLYPGHRGGDTEADAVQAWAAKLPQQSVQTILYRGLQRSEAPFLIALERKKTL</sequence>
<dbReference type="GO" id="GO:0032259">
    <property type="term" value="P:methylation"/>
    <property type="evidence" value="ECO:0007669"/>
    <property type="project" value="UniProtKB-KW"/>
</dbReference>
<dbReference type="Proteomes" id="UP000036932">
    <property type="component" value="Unassembled WGS sequence"/>
</dbReference>
<dbReference type="AlphaFoldDB" id="A0A0M1NKG7"/>
<dbReference type="CDD" id="cd02440">
    <property type="entry name" value="AdoMet_MTases"/>
    <property type="match status" value="1"/>
</dbReference>
<dbReference type="EMBL" id="LIUT01000003">
    <property type="protein sequence ID" value="KOR82349.1"/>
    <property type="molecule type" value="Genomic_DNA"/>
</dbReference>
<dbReference type="PANTHER" id="PTHR35276">
    <property type="entry name" value="S-ADENOSYL-L-METHIONINE-DEPENDENT METHYLTRANSFERASES SUPERFAMILY PROTEIN"/>
    <property type="match status" value="1"/>
</dbReference>
<comment type="caution">
    <text evidence="1">The sequence shown here is derived from an EMBL/GenBank/DDBJ whole genome shotgun (WGS) entry which is preliminary data.</text>
</comment>
<evidence type="ECO:0000313" key="1">
    <source>
        <dbReference type="EMBL" id="KOR82349.1"/>
    </source>
</evidence>
<gene>
    <name evidence="1" type="ORF">AM231_18615</name>
</gene>
<dbReference type="OrthoDB" id="9792989at2"/>
<evidence type="ECO:0000313" key="2">
    <source>
        <dbReference type="Proteomes" id="UP000036932"/>
    </source>
</evidence>
<dbReference type="InterPro" id="IPR010719">
    <property type="entry name" value="MnmM_MeTrfase"/>
</dbReference>
<dbReference type="GO" id="GO:0008168">
    <property type="term" value="F:methyltransferase activity"/>
    <property type="evidence" value="ECO:0007669"/>
    <property type="project" value="UniProtKB-KW"/>
</dbReference>
<dbReference type="SUPFAM" id="SSF53335">
    <property type="entry name" value="S-adenosyl-L-methionine-dependent methyltransferases"/>
    <property type="match status" value="1"/>
</dbReference>
<keyword evidence="2" id="KW-1185">Reference proteome</keyword>
<dbReference type="InterPro" id="IPR029063">
    <property type="entry name" value="SAM-dependent_MTases_sf"/>
</dbReference>
<proteinExistence type="predicted"/>